<dbReference type="Proteomes" id="UP000053477">
    <property type="component" value="Unassembled WGS sequence"/>
</dbReference>
<feature type="compositionally biased region" description="Polar residues" evidence="1">
    <location>
        <begin position="31"/>
        <end position="43"/>
    </location>
</feature>
<feature type="compositionally biased region" description="Polar residues" evidence="1">
    <location>
        <begin position="729"/>
        <end position="741"/>
    </location>
</feature>
<feature type="compositionally biased region" description="Basic and acidic residues" evidence="1">
    <location>
        <begin position="651"/>
        <end position="664"/>
    </location>
</feature>
<feature type="compositionally biased region" description="Polar residues" evidence="1">
    <location>
        <begin position="999"/>
        <end position="1013"/>
    </location>
</feature>
<name>A0A0H2SBJ7_9AGAM</name>
<dbReference type="STRING" id="27342.A0A0H2SBJ7"/>
<feature type="region of interest" description="Disordered" evidence="1">
    <location>
        <begin position="123"/>
        <end position="176"/>
    </location>
</feature>
<feature type="region of interest" description="Disordered" evidence="1">
    <location>
        <begin position="590"/>
        <end position="667"/>
    </location>
</feature>
<reference evidence="2 3" key="1">
    <citation type="submission" date="2015-04" db="EMBL/GenBank/DDBJ databases">
        <title>Complete genome sequence of Schizopora paradoxa KUC8140, a cosmopolitan wood degrader in East Asia.</title>
        <authorList>
            <consortium name="DOE Joint Genome Institute"/>
            <person name="Min B."/>
            <person name="Park H."/>
            <person name="Jang Y."/>
            <person name="Kim J.-J."/>
            <person name="Kim K.H."/>
            <person name="Pangilinan J."/>
            <person name="Lipzen A."/>
            <person name="Riley R."/>
            <person name="Grigoriev I.V."/>
            <person name="Spatafora J.W."/>
            <person name="Choi I.-G."/>
        </authorList>
    </citation>
    <scope>NUCLEOTIDE SEQUENCE [LARGE SCALE GENOMIC DNA]</scope>
    <source>
        <strain evidence="2 3">KUC8140</strain>
    </source>
</reference>
<feature type="region of interest" description="Disordered" evidence="1">
    <location>
        <begin position="1"/>
        <end position="69"/>
    </location>
</feature>
<evidence type="ECO:0008006" key="4">
    <source>
        <dbReference type="Google" id="ProtNLM"/>
    </source>
</evidence>
<feature type="compositionally biased region" description="Polar residues" evidence="1">
    <location>
        <begin position="536"/>
        <end position="546"/>
    </location>
</feature>
<feature type="compositionally biased region" description="Polar residues" evidence="1">
    <location>
        <begin position="141"/>
        <end position="153"/>
    </location>
</feature>
<feature type="compositionally biased region" description="Polar residues" evidence="1">
    <location>
        <begin position="558"/>
        <end position="570"/>
    </location>
</feature>
<feature type="compositionally biased region" description="Polar residues" evidence="1">
    <location>
        <begin position="423"/>
        <end position="480"/>
    </location>
</feature>
<feature type="compositionally biased region" description="Low complexity" evidence="1">
    <location>
        <begin position="125"/>
        <end position="139"/>
    </location>
</feature>
<evidence type="ECO:0000256" key="1">
    <source>
        <dbReference type="SAM" id="MobiDB-lite"/>
    </source>
</evidence>
<feature type="compositionally biased region" description="Pro residues" evidence="1">
    <location>
        <begin position="159"/>
        <end position="170"/>
    </location>
</feature>
<feature type="compositionally biased region" description="Low complexity" evidence="1">
    <location>
        <begin position="1"/>
        <end position="16"/>
    </location>
</feature>
<feature type="compositionally biased region" description="Low complexity" evidence="1">
    <location>
        <begin position="601"/>
        <end position="620"/>
    </location>
</feature>
<sequence>MSETSSDSGRSGSRNSYVYSRSISRPPALTRESTAWETASTLPTPFDGPPIYSNIKSQPPSIASRRNGSAFSVKVRTNDVEDDRLTVAYEEAMESISYFPDVQLPVTPTRRGSTKALISRYENITAASRPTTPTTPRSPLKMQSNVNVDSPSFSRRESPLPPTPATPAPSRPLSQMKAHTPLRESFRNLMSLFGKKGKPKEGTSPASSVYTLDPFLVNQGSPRNMSATGPQLVASPIIENLAPPLKTGSVLYLFPQQAEGPHPVWSNCTASLHPDRILIRWLSAFGNPSRHEIRLEPSANVHSLTWAEVDHTERMLLPEEMDGAHVFELVLDSGVREKFATASVADRSLWVSLIWDALLQLRMEEKSLAGQSLLTTFDRASTSQSYEAMSLPSSSTTHDNESKSEFSRNDVFIRPALKTIDTSGSTTLAGSAPQSAIGTSIRSGMTSSNVSGRNRTMGTSSIISDRNSNLLSPSSATSASECMKPMYSRAPTCTTSRLVDEQRNELSPVERRESTTASERTKYQLQDISYARPASIQDSGSTQNSVPERISLRAPSEVPSQQRNSTQVASSYRGEGLAVPALSRRDTVSSWYSRTSEDEQVPLTTQDVPPTTVPTQSTPTHLPTPPSINRRRSAYARSRSRAPSSQSYNNRPREQRDDISESDTHSIVSSYGGNVAAAHEYGLGRRFGPALSPVLDAGESQLSGTPDLDGVSESGMSRHPTQRSEARSVASSVNPSRQSQNALGGVDTVVLAPQVIDAKIGGETVASDLGGGTGENPLVTLIQDHAVQQYTQTAEVSHQIASLQKDVLDMSRDLREVLAEDRLTKPSANNILKNIGDDSDKNENGSESENPALRTALEELSARLDQLAHEVNVGGDLSGARVDELHEKIDTMTARLLAEHAKAKFGAMAEMADVSGAHTAGIVVGEGGGEVTEAMTTLLGDVGGQLKDNFPAILQAIEELPERIDVSVPAVNLDEIHAKLDDLLKIHVRDQVAVGPAPQATTFNDAPSDSAQTDAVPGALPAVPETQTSSAPNVDTEEMQKKLDEIAAYIREDAERKKQQAEQQVDSVRYLNELNTWLEKFVDNGTSNILNVSQGVQRLCEDLLPPEESASDSTSENDEGATKRKGIVTEIRSLMNHVEQEGGKSNQIQEKLEELLGLTKAAAEEKAASVASDIWTR</sequence>
<feature type="region of interest" description="Disordered" evidence="1">
    <location>
        <begin position="553"/>
        <end position="572"/>
    </location>
</feature>
<feature type="compositionally biased region" description="Basic and acidic residues" evidence="1">
    <location>
        <begin position="835"/>
        <end position="844"/>
    </location>
</feature>
<feature type="region of interest" description="Disordered" evidence="1">
    <location>
        <begin position="697"/>
        <end position="741"/>
    </location>
</feature>
<evidence type="ECO:0000313" key="2">
    <source>
        <dbReference type="EMBL" id="KLO14276.1"/>
    </source>
</evidence>
<feature type="region of interest" description="Disordered" evidence="1">
    <location>
        <begin position="997"/>
        <end position="1038"/>
    </location>
</feature>
<dbReference type="EMBL" id="KQ085946">
    <property type="protein sequence ID" value="KLO14276.1"/>
    <property type="molecule type" value="Genomic_DNA"/>
</dbReference>
<dbReference type="InParanoid" id="A0A0H2SBJ7"/>
<feature type="compositionally biased region" description="Polar residues" evidence="1">
    <location>
        <begin position="54"/>
        <end position="69"/>
    </location>
</feature>
<evidence type="ECO:0000313" key="3">
    <source>
        <dbReference type="Proteomes" id="UP000053477"/>
    </source>
</evidence>
<organism evidence="2 3">
    <name type="scientific">Schizopora paradoxa</name>
    <dbReference type="NCBI Taxonomy" id="27342"/>
    <lineage>
        <taxon>Eukaryota</taxon>
        <taxon>Fungi</taxon>
        <taxon>Dikarya</taxon>
        <taxon>Basidiomycota</taxon>
        <taxon>Agaricomycotina</taxon>
        <taxon>Agaricomycetes</taxon>
        <taxon>Hymenochaetales</taxon>
        <taxon>Schizoporaceae</taxon>
        <taxon>Schizopora</taxon>
    </lineage>
</organism>
<gene>
    <name evidence="2" type="ORF">SCHPADRAFT_322744</name>
</gene>
<feature type="compositionally biased region" description="Basic and acidic residues" evidence="1">
    <location>
        <begin position="498"/>
        <end position="522"/>
    </location>
</feature>
<feature type="region of interest" description="Disordered" evidence="1">
    <location>
        <begin position="829"/>
        <end position="849"/>
    </location>
</feature>
<proteinExistence type="predicted"/>
<dbReference type="AlphaFoldDB" id="A0A0H2SBJ7"/>
<protein>
    <recommendedName>
        <fullName evidence="4">PH domain-containing protein</fullName>
    </recommendedName>
</protein>
<dbReference type="OrthoDB" id="2261329at2759"/>
<accession>A0A0H2SBJ7</accession>
<keyword evidence="3" id="KW-1185">Reference proteome</keyword>
<feature type="compositionally biased region" description="Basic residues" evidence="1">
    <location>
        <begin position="629"/>
        <end position="640"/>
    </location>
</feature>
<feature type="region of interest" description="Disordered" evidence="1">
    <location>
        <begin position="423"/>
        <end position="547"/>
    </location>
</feature>